<accession>A0A5C6QQM6</accession>
<dbReference type="CDD" id="cd03801">
    <property type="entry name" value="GT4_PimA-like"/>
    <property type="match status" value="1"/>
</dbReference>
<dbReference type="Pfam" id="PF13439">
    <property type="entry name" value="Glyco_transf_4"/>
    <property type="match status" value="1"/>
</dbReference>
<dbReference type="GO" id="GO:1901135">
    <property type="term" value="P:carbohydrate derivative metabolic process"/>
    <property type="evidence" value="ECO:0007669"/>
    <property type="project" value="UniProtKB-ARBA"/>
</dbReference>
<keyword evidence="4" id="KW-1185">Reference proteome</keyword>
<evidence type="ECO:0000259" key="1">
    <source>
        <dbReference type="Pfam" id="PF00534"/>
    </source>
</evidence>
<dbReference type="Pfam" id="PF00534">
    <property type="entry name" value="Glycos_transf_1"/>
    <property type="match status" value="1"/>
</dbReference>
<dbReference type="EMBL" id="VOLT01000002">
    <property type="protein sequence ID" value="TWX71033.1"/>
    <property type="molecule type" value="Genomic_DNA"/>
</dbReference>
<evidence type="ECO:0000259" key="2">
    <source>
        <dbReference type="Pfam" id="PF13439"/>
    </source>
</evidence>
<gene>
    <name evidence="3" type="ORF">ESZ36_05215</name>
</gene>
<dbReference type="RefSeq" id="WP_146784472.1">
    <property type="nucleotide sequence ID" value="NZ_VOLT01000002.1"/>
</dbReference>
<dbReference type="GO" id="GO:0016757">
    <property type="term" value="F:glycosyltransferase activity"/>
    <property type="evidence" value="ECO:0007669"/>
    <property type="project" value="InterPro"/>
</dbReference>
<reference evidence="3 4" key="1">
    <citation type="submission" date="2019-07" db="EMBL/GenBank/DDBJ databases">
        <title>Genomes of sea-ice associated Colwellia species.</title>
        <authorList>
            <person name="Bowman J.P."/>
        </authorList>
    </citation>
    <scope>NUCLEOTIDE SEQUENCE [LARGE SCALE GENOMIC DNA]</scope>
    <source>
        <strain evidence="3 4">ACAM 459</strain>
    </source>
</reference>
<feature type="domain" description="Glycosyl transferase family 1" evidence="1">
    <location>
        <begin position="177"/>
        <end position="326"/>
    </location>
</feature>
<dbReference type="InterPro" id="IPR001296">
    <property type="entry name" value="Glyco_trans_1"/>
</dbReference>
<evidence type="ECO:0000313" key="3">
    <source>
        <dbReference type="EMBL" id="TWX71033.1"/>
    </source>
</evidence>
<evidence type="ECO:0000313" key="4">
    <source>
        <dbReference type="Proteomes" id="UP000321822"/>
    </source>
</evidence>
<keyword evidence="3" id="KW-0808">Transferase</keyword>
<feature type="domain" description="Glycosyltransferase subfamily 4-like N-terminal" evidence="2">
    <location>
        <begin position="64"/>
        <end position="170"/>
    </location>
</feature>
<dbReference type="PANTHER" id="PTHR12526">
    <property type="entry name" value="GLYCOSYLTRANSFERASE"/>
    <property type="match status" value="1"/>
</dbReference>
<dbReference type="OrthoDB" id="9768937at2"/>
<protein>
    <submittedName>
        <fullName evidence="3">Glycosyltransferase family 4 protein</fullName>
    </submittedName>
</protein>
<dbReference type="Gene3D" id="3.40.50.2000">
    <property type="entry name" value="Glycogen Phosphorylase B"/>
    <property type="match status" value="2"/>
</dbReference>
<dbReference type="Proteomes" id="UP000321822">
    <property type="component" value="Unassembled WGS sequence"/>
</dbReference>
<dbReference type="InterPro" id="IPR028098">
    <property type="entry name" value="Glyco_trans_4-like_N"/>
</dbReference>
<proteinExistence type="predicted"/>
<name>A0A5C6QQM6_9GAMM</name>
<comment type="caution">
    <text evidence="3">The sequence shown here is derived from an EMBL/GenBank/DDBJ whole genome shotgun (WGS) entry which is preliminary data.</text>
</comment>
<sequence>MSKKKSLAVFSFLNTPSGSFSWWDDFPHQITIKLNDKHIDHKCFYRDFTENSIYPISEQNLVKPNSWAWLLEIYYLAKDYDNVIFHTHSYYPPLKLYLLTLFSTKRIWVITEHRLGDGTPKKWKKFLRIFLRKLKLMPKKVIAVSDAVSNRNKLLYGNNVIRIHNGIKLEGSNSTSNSSEAKIALYVGRLDPKKGIWNLIKAFDILVNQHHKNDLKLHVVGGGALLNELKSFTVSKQLTNNIIFHGYQVDPSKYYANADFQVIPTVVQEACPLVALEARSFNLPILYANRGGLPETVGKGGIPLLGLTPELISQSIVNLSKDSKKYKSLLNVGNDGLEYFSIDRMTDEYVELYIKILYKSAKTHL</sequence>
<dbReference type="PANTHER" id="PTHR12526:SF630">
    <property type="entry name" value="GLYCOSYLTRANSFERASE"/>
    <property type="match status" value="1"/>
</dbReference>
<dbReference type="SUPFAM" id="SSF53756">
    <property type="entry name" value="UDP-Glycosyltransferase/glycogen phosphorylase"/>
    <property type="match status" value="1"/>
</dbReference>
<dbReference type="AlphaFoldDB" id="A0A5C6QQM6"/>
<organism evidence="3 4">
    <name type="scientific">Colwellia demingiae</name>
    <dbReference type="NCBI Taxonomy" id="89401"/>
    <lineage>
        <taxon>Bacteria</taxon>
        <taxon>Pseudomonadati</taxon>
        <taxon>Pseudomonadota</taxon>
        <taxon>Gammaproteobacteria</taxon>
        <taxon>Alteromonadales</taxon>
        <taxon>Colwelliaceae</taxon>
        <taxon>Colwellia</taxon>
    </lineage>
</organism>